<comment type="cofactor">
    <cofactor evidence="10">
        <name>Mg(2+)</name>
        <dbReference type="ChEBI" id="CHEBI:18420"/>
    </cofactor>
    <cofactor evidence="10">
        <name>Mn(2+)</name>
        <dbReference type="ChEBI" id="CHEBI:29035"/>
    </cofactor>
</comment>
<evidence type="ECO:0000256" key="10">
    <source>
        <dbReference type="HAMAP-Rule" id="MF_01470"/>
    </source>
</evidence>
<dbReference type="InterPro" id="IPR042206">
    <property type="entry name" value="CRISPR-assoc_Cas1_C"/>
</dbReference>
<dbReference type="InterPro" id="IPR050646">
    <property type="entry name" value="Cas1"/>
</dbReference>
<reference evidence="11 12" key="1">
    <citation type="journal article" date="2016" name="Nat. Commun.">
        <title>Thousands of microbial genomes shed light on interconnected biogeochemical processes in an aquifer system.</title>
        <authorList>
            <person name="Anantharaman K."/>
            <person name="Brown C.T."/>
            <person name="Hug L.A."/>
            <person name="Sharon I."/>
            <person name="Castelle C.J."/>
            <person name="Probst A.J."/>
            <person name="Thomas B.C."/>
            <person name="Singh A."/>
            <person name="Wilkins M.J."/>
            <person name="Karaoz U."/>
            <person name="Brodie E.L."/>
            <person name="Williams K.H."/>
            <person name="Hubbard S.S."/>
            <person name="Banfield J.F."/>
        </authorList>
    </citation>
    <scope>NUCLEOTIDE SEQUENCE [LARGE SCALE GENOMIC DNA]</scope>
</reference>
<evidence type="ECO:0000256" key="4">
    <source>
        <dbReference type="ARBA" id="ARBA00022801"/>
    </source>
</evidence>
<comment type="subunit">
    <text evidence="9 10">Homodimer, forms a heterotetramer with a Cas2 homodimer.</text>
</comment>
<name>A0A1G2L620_9BACT</name>
<comment type="caution">
    <text evidence="11">The sequence shown here is derived from an EMBL/GenBank/DDBJ whole genome shotgun (WGS) entry which is preliminary data.</text>
</comment>
<dbReference type="Pfam" id="PF01867">
    <property type="entry name" value="Cas_Cas1"/>
    <property type="match status" value="1"/>
</dbReference>
<keyword evidence="3 10" id="KW-0255">Endonuclease</keyword>
<dbReference type="InterPro" id="IPR002729">
    <property type="entry name" value="CRISPR-assoc_Cas1"/>
</dbReference>
<feature type="binding site" evidence="10">
    <location>
        <position position="238"/>
    </location>
    <ligand>
        <name>Mn(2+)</name>
        <dbReference type="ChEBI" id="CHEBI:29035"/>
    </ligand>
</feature>
<dbReference type="NCBIfam" id="TIGR00287">
    <property type="entry name" value="cas1"/>
    <property type="match status" value="1"/>
</dbReference>
<dbReference type="EC" id="3.1.-.-" evidence="10"/>
<keyword evidence="8 10" id="KW-0464">Manganese</keyword>
<keyword evidence="6 10" id="KW-0051">Antiviral defense</keyword>
<evidence type="ECO:0000256" key="5">
    <source>
        <dbReference type="ARBA" id="ARBA00022842"/>
    </source>
</evidence>
<dbReference type="AlphaFoldDB" id="A0A1G2L620"/>
<evidence type="ECO:0000256" key="9">
    <source>
        <dbReference type="ARBA" id="ARBA00038592"/>
    </source>
</evidence>
<evidence type="ECO:0000256" key="1">
    <source>
        <dbReference type="ARBA" id="ARBA00022722"/>
    </source>
</evidence>
<organism evidence="11 12">
    <name type="scientific">Candidatus Sungbacteria bacterium RIFCSPLOWO2_01_FULL_54_21</name>
    <dbReference type="NCBI Taxonomy" id="1802279"/>
    <lineage>
        <taxon>Bacteria</taxon>
        <taxon>Candidatus Sungiibacteriota</taxon>
    </lineage>
</organism>
<dbReference type="GO" id="GO:0004520">
    <property type="term" value="F:DNA endonuclease activity"/>
    <property type="evidence" value="ECO:0007669"/>
    <property type="project" value="InterPro"/>
</dbReference>
<gene>
    <name evidence="10" type="primary">cas1</name>
    <name evidence="11" type="ORF">A3B34_00050</name>
</gene>
<dbReference type="HAMAP" id="MF_01470">
    <property type="entry name" value="Cas1"/>
    <property type="match status" value="1"/>
</dbReference>
<keyword evidence="1 10" id="KW-0540">Nuclease</keyword>
<dbReference type="GO" id="GO:0046872">
    <property type="term" value="F:metal ion binding"/>
    <property type="evidence" value="ECO:0007669"/>
    <property type="project" value="UniProtKB-UniRule"/>
</dbReference>
<dbReference type="InterPro" id="IPR027617">
    <property type="entry name" value="Cas1_PREFRAN"/>
</dbReference>
<evidence type="ECO:0000256" key="6">
    <source>
        <dbReference type="ARBA" id="ARBA00023118"/>
    </source>
</evidence>
<protein>
    <recommendedName>
        <fullName evidence="10">CRISPR-associated endonuclease Cas1</fullName>
        <ecNumber evidence="10">3.1.-.-</ecNumber>
    </recommendedName>
</protein>
<dbReference type="STRING" id="1802279.A3B34_00050"/>
<dbReference type="NCBIfam" id="TIGR04329">
    <property type="entry name" value="cas1_PREFRAN"/>
    <property type="match status" value="1"/>
</dbReference>
<evidence type="ECO:0000256" key="7">
    <source>
        <dbReference type="ARBA" id="ARBA00023125"/>
    </source>
</evidence>
<dbReference type="Gene3D" id="1.20.120.920">
    <property type="entry name" value="CRISPR-associated endonuclease Cas1, C-terminal domain"/>
    <property type="match status" value="1"/>
</dbReference>
<dbReference type="GO" id="GO:0043571">
    <property type="term" value="P:maintenance of CRISPR repeat elements"/>
    <property type="evidence" value="ECO:0007669"/>
    <property type="project" value="UniProtKB-UniRule"/>
</dbReference>
<evidence type="ECO:0000256" key="3">
    <source>
        <dbReference type="ARBA" id="ARBA00022759"/>
    </source>
</evidence>
<comment type="function">
    <text evidence="10">CRISPR (clustered regularly interspaced short palindromic repeat), is an adaptive immune system that provides protection against mobile genetic elements (viruses, transposable elements and conjugative plasmids). CRISPR clusters contain spacers, sequences complementary to antecedent mobile elements, and target invading nucleic acids. CRISPR clusters are transcribed and processed into CRISPR RNA (crRNA). Acts as a dsDNA endonuclease. Involved in the integration of spacer DNA into the CRISPR cassette.</text>
</comment>
<accession>A0A1G2L620</accession>
<dbReference type="CDD" id="cd09634">
    <property type="entry name" value="Cas1_I-II-III"/>
    <property type="match status" value="1"/>
</dbReference>
<dbReference type="PANTHER" id="PTHR34353:SF2">
    <property type="entry name" value="CRISPR-ASSOCIATED ENDONUCLEASE CAS1 1"/>
    <property type="match status" value="1"/>
</dbReference>
<dbReference type="GO" id="GO:0051607">
    <property type="term" value="P:defense response to virus"/>
    <property type="evidence" value="ECO:0007669"/>
    <property type="project" value="UniProtKB-UniRule"/>
</dbReference>
<keyword evidence="4 10" id="KW-0378">Hydrolase</keyword>
<evidence type="ECO:0000256" key="8">
    <source>
        <dbReference type="ARBA" id="ARBA00023211"/>
    </source>
</evidence>
<dbReference type="GO" id="GO:0016787">
    <property type="term" value="F:hydrolase activity"/>
    <property type="evidence" value="ECO:0007669"/>
    <property type="project" value="UniProtKB-KW"/>
</dbReference>
<evidence type="ECO:0000313" key="11">
    <source>
        <dbReference type="EMBL" id="OHA06994.1"/>
    </source>
</evidence>
<evidence type="ECO:0000256" key="2">
    <source>
        <dbReference type="ARBA" id="ARBA00022723"/>
    </source>
</evidence>
<proteinExistence type="inferred from homology"/>
<sequence length="320" mass="37263">MLSLPDFKEKQILFVRAEWGTRAALRFQNDNIVFTKDSVVVNRASCHKVFAVFVSGDIMITSRLLQKAAAHAVSVFFMRNNFEVAAPFVAAADGNYLLRMKQYALAPEREFAMARAIIANKADNQRRLLKQRGANEKEMRYWEKAVARLSKAEDNQQLLGMEGELSKRFFTSYFRDLGWYRRMPRVKPDIPNFLLDVGYTYLFNITDALLRLHGFDTYKGVYHKLFFQRKSLACDLVEPFRCVIDRALLKAHNLKQIKESDFTVVQRKTALSFDKQAPYTGIFLQAIMDRKEDLFAYVHDFYRHIMDAENPFPSFVLETE</sequence>
<dbReference type="PANTHER" id="PTHR34353">
    <property type="entry name" value="CRISPR-ASSOCIATED ENDONUCLEASE CAS1 1"/>
    <property type="match status" value="1"/>
</dbReference>
<keyword evidence="7 10" id="KW-0238">DNA-binding</keyword>
<dbReference type="InterPro" id="IPR042211">
    <property type="entry name" value="CRISPR-assoc_Cas1_N"/>
</dbReference>
<dbReference type="Proteomes" id="UP000176510">
    <property type="component" value="Unassembled WGS sequence"/>
</dbReference>
<feature type="binding site" evidence="10">
    <location>
        <position position="223"/>
    </location>
    <ligand>
        <name>Mn(2+)</name>
        <dbReference type="ChEBI" id="CHEBI:29035"/>
    </ligand>
</feature>
<keyword evidence="2 10" id="KW-0479">Metal-binding</keyword>
<evidence type="ECO:0000313" key="12">
    <source>
        <dbReference type="Proteomes" id="UP000176510"/>
    </source>
</evidence>
<dbReference type="EMBL" id="MHQR01000028">
    <property type="protein sequence ID" value="OHA06994.1"/>
    <property type="molecule type" value="Genomic_DNA"/>
</dbReference>
<keyword evidence="5 10" id="KW-0460">Magnesium</keyword>
<dbReference type="GO" id="GO:0003677">
    <property type="term" value="F:DNA binding"/>
    <property type="evidence" value="ECO:0007669"/>
    <property type="project" value="UniProtKB-KW"/>
</dbReference>
<feature type="binding site" evidence="10">
    <location>
        <position position="162"/>
    </location>
    <ligand>
        <name>Mn(2+)</name>
        <dbReference type="ChEBI" id="CHEBI:29035"/>
    </ligand>
</feature>
<comment type="similarity">
    <text evidence="10">Belongs to the CRISPR-associated endonuclease Cas1 family.</text>
</comment>
<dbReference type="Gene3D" id="3.100.10.20">
    <property type="entry name" value="CRISPR-associated endonuclease Cas1, N-terminal domain"/>
    <property type="match status" value="1"/>
</dbReference>